<feature type="domain" description="BD-FAE-like" evidence="3">
    <location>
        <begin position="51"/>
        <end position="242"/>
    </location>
</feature>
<dbReference type="InterPro" id="IPR049492">
    <property type="entry name" value="BD-FAE-like_dom"/>
</dbReference>
<dbReference type="SUPFAM" id="SSF53474">
    <property type="entry name" value="alpha/beta-Hydrolases"/>
    <property type="match status" value="1"/>
</dbReference>
<sequence>MKKIILLLSFCCCMFFIKAQEKIYLYAQQVPNSRGEGSQKYMDNLPELYYYAAKGVPNQQAILVIPGGGYAQVAMKHEGHDVATLLADQGYAAFVLRYRLPSDDIMERKSIGPLQDAQRAMQLIRTWPGITFTKVGVLGFSAGGHLASTLATHSDQVYIANKSEVAILPDFTVLCYPVISMDAEITHMGSRNNLLGAHPQDSEIAKYSNELRVNAHTSPTFLMHAKDDHAVKFENALRYQEALNKFEIPNKLFVYEKGGHGFGLINKTSDLRWMDACLAWLSQLPK</sequence>
<dbReference type="Gene3D" id="3.40.50.1820">
    <property type="entry name" value="alpha/beta hydrolase"/>
    <property type="match status" value="1"/>
</dbReference>
<organism evidence="4 5">
    <name type="scientific">Rhinopithecimicrobium faecis</name>
    <dbReference type="NCBI Taxonomy" id="2820698"/>
    <lineage>
        <taxon>Bacteria</taxon>
        <taxon>Pseudomonadati</taxon>
        <taxon>Bacteroidota</taxon>
        <taxon>Sphingobacteriia</taxon>
        <taxon>Sphingobacteriales</taxon>
        <taxon>Sphingobacteriaceae</taxon>
        <taxon>Rhinopithecimicrobium</taxon>
    </lineage>
</organism>
<accession>A0A8T4H8L8</accession>
<feature type="signal peptide" evidence="2">
    <location>
        <begin position="1"/>
        <end position="19"/>
    </location>
</feature>
<comment type="caution">
    <text evidence="4">The sequence shown here is derived from an EMBL/GenBank/DDBJ whole genome shotgun (WGS) entry which is preliminary data.</text>
</comment>
<proteinExistence type="predicted"/>
<keyword evidence="2" id="KW-0732">Signal</keyword>
<reference evidence="4" key="1">
    <citation type="submission" date="2021-03" db="EMBL/GenBank/DDBJ databases">
        <authorList>
            <person name="Lu T."/>
            <person name="Wang Q."/>
            <person name="Han X."/>
        </authorList>
    </citation>
    <scope>NUCLEOTIDE SEQUENCE</scope>
    <source>
        <strain evidence="4">WQ 2009</strain>
    </source>
</reference>
<dbReference type="PANTHER" id="PTHR48081:SF6">
    <property type="entry name" value="PEPTIDASE S9 PROLYL OLIGOPEPTIDASE CATALYTIC DOMAIN-CONTAINING PROTEIN"/>
    <property type="match status" value="1"/>
</dbReference>
<evidence type="ECO:0000313" key="5">
    <source>
        <dbReference type="Proteomes" id="UP000679691"/>
    </source>
</evidence>
<name>A0A8T4H8L8_9SPHI</name>
<keyword evidence="5" id="KW-1185">Reference proteome</keyword>
<dbReference type="EMBL" id="JAGKSB010000007">
    <property type="protein sequence ID" value="MBP3943450.1"/>
    <property type="molecule type" value="Genomic_DNA"/>
</dbReference>
<evidence type="ECO:0000313" key="4">
    <source>
        <dbReference type="EMBL" id="MBP3943450.1"/>
    </source>
</evidence>
<dbReference type="Proteomes" id="UP000679691">
    <property type="component" value="Unassembled WGS sequence"/>
</dbReference>
<dbReference type="InterPro" id="IPR050300">
    <property type="entry name" value="GDXG_lipolytic_enzyme"/>
</dbReference>
<dbReference type="Pfam" id="PF20434">
    <property type="entry name" value="BD-FAE"/>
    <property type="match status" value="1"/>
</dbReference>
<dbReference type="GO" id="GO:0016787">
    <property type="term" value="F:hydrolase activity"/>
    <property type="evidence" value="ECO:0007669"/>
    <property type="project" value="UniProtKB-KW"/>
</dbReference>
<evidence type="ECO:0000259" key="3">
    <source>
        <dbReference type="Pfam" id="PF20434"/>
    </source>
</evidence>
<evidence type="ECO:0000256" key="1">
    <source>
        <dbReference type="ARBA" id="ARBA00022801"/>
    </source>
</evidence>
<gene>
    <name evidence="4" type="ORF">J5U18_07725</name>
</gene>
<feature type="chain" id="PRO_5035775327" evidence="2">
    <location>
        <begin position="20"/>
        <end position="286"/>
    </location>
</feature>
<protein>
    <submittedName>
        <fullName evidence="4">Alpha/beta hydrolase</fullName>
    </submittedName>
</protein>
<dbReference type="AlphaFoldDB" id="A0A8T4H8L8"/>
<keyword evidence="1 4" id="KW-0378">Hydrolase</keyword>
<dbReference type="InterPro" id="IPR029058">
    <property type="entry name" value="AB_hydrolase_fold"/>
</dbReference>
<evidence type="ECO:0000256" key="2">
    <source>
        <dbReference type="SAM" id="SignalP"/>
    </source>
</evidence>
<dbReference type="PANTHER" id="PTHR48081">
    <property type="entry name" value="AB HYDROLASE SUPERFAMILY PROTEIN C4A8.06C"/>
    <property type="match status" value="1"/>
</dbReference>